<dbReference type="RefSeq" id="WP_188941000.1">
    <property type="nucleotide sequence ID" value="NZ_BMNA01000003.1"/>
</dbReference>
<dbReference type="EMBL" id="BMNA01000003">
    <property type="protein sequence ID" value="GGL96873.1"/>
    <property type="molecule type" value="Genomic_DNA"/>
</dbReference>
<evidence type="ECO:0000313" key="4">
    <source>
        <dbReference type="Proteomes" id="UP000655208"/>
    </source>
</evidence>
<sequence>MSELDGRRGGGTVWTLDAVADVQAGVLPPDEEARLRAEIDRDPDARALLAALDAVIDDLAGLPPLRMPDRYASRLDAAIAAEASARSFPSQRTAPPVIPGELSSLLSAPGARPARRDGTGGPTGTAPAPPGSRPGPDLRAVRPAPAGPAAPPPGPPPVRPVQFGGARPAPATPPAGPGPVGGTVHSLDQARRRRRTLTGTIIGLAAAVAAFVVIGVSINGGRTAGEGVAASTAAATGAPAPNSSPVNAFEVDPDDFGTAYQRINGQHSGTLADPLAYASCLAANSLAQADVLGVSDVTYQGKPASAIVVATGPSTAQVLVVGQTCGPQGAQLLARSGSIPR</sequence>
<feature type="compositionally biased region" description="Low complexity" evidence="1">
    <location>
        <begin position="134"/>
        <end position="144"/>
    </location>
</feature>
<reference evidence="3" key="2">
    <citation type="submission" date="2020-09" db="EMBL/GenBank/DDBJ databases">
        <authorList>
            <person name="Sun Q."/>
            <person name="Zhou Y."/>
        </authorList>
    </citation>
    <scope>NUCLEOTIDE SEQUENCE</scope>
    <source>
        <strain evidence="3">CGMCC 4.7308</strain>
    </source>
</reference>
<reference evidence="3" key="1">
    <citation type="journal article" date="2014" name="Int. J. Syst. Evol. Microbiol.">
        <title>Complete genome sequence of Corynebacterium casei LMG S-19264T (=DSM 44701T), isolated from a smear-ripened cheese.</title>
        <authorList>
            <consortium name="US DOE Joint Genome Institute (JGI-PGF)"/>
            <person name="Walter F."/>
            <person name="Albersmeier A."/>
            <person name="Kalinowski J."/>
            <person name="Ruckert C."/>
        </authorList>
    </citation>
    <scope>NUCLEOTIDE SEQUENCE</scope>
    <source>
        <strain evidence="3">CGMCC 4.7308</strain>
    </source>
</reference>
<proteinExistence type="predicted"/>
<protein>
    <submittedName>
        <fullName evidence="3">Uncharacterized protein</fullName>
    </submittedName>
</protein>
<comment type="caution">
    <text evidence="3">The sequence shown here is derived from an EMBL/GenBank/DDBJ whole genome shotgun (WGS) entry which is preliminary data.</text>
</comment>
<keyword evidence="2" id="KW-0472">Membrane</keyword>
<gene>
    <name evidence="3" type="ORF">GCM10011594_15800</name>
</gene>
<name>A0A917WE20_9ACTN</name>
<evidence type="ECO:0000313" key="3">
    <source>
        <dbReference type="EMBL" id="GGL96873.1"/>
    </source>
</evidence>
<dbReference type="AlphaFoldDB" id="A0A917WE20"/>
<keyword evidence="4" id="KW-1185">Reference proteome</keyword>
<organism evidence="3 4">
    <name type="scientific">Nakamurella endophytica</name>
    <dbReference type="NCBI Taxonomy" id="1748367"/>
    <lineage>
        <taxon>Bacteria</taxon>
        <taxon>Bacillati</taxon>
        <taxon>Actinomycetota</taxon>
        <taxon>Actinomycetes</taxon>
        <taxon>Nakamurellales</taxon>
        <taxon>Nakamurellaceae</taxon>
        <taxon>Nakamurella</taxon>
    </lineage>
</organism>
<keyword evidence="2" id="KW-0812">Transmembrane</keyword>
<feature type="region of interest" description="Disordered" evidence="1">
    <location>
        <begin position="84"/>
        <end position="190"/>
    </location>
</feature>
<keyword evidence="2" id="KW-1133">Transmembrane helix</keyword>
<accession>A0A917WE20</accession>
<evidence type="ECO:0000256" key="2">
    <source>
        <dbReference type="SAM" id="Phobius"/>
    </source>
</evidence>
<feature type="transmembrane region" description="Helical" evidence="2">
    <location>
        <begin position="197"/>
        <end position="218"/>
    </location>
</feature>
<feature type="compositionally biased region" description="Low complexity" evidence="1">
    <location>
        <begin position="160"/>
        <end position="169"/>
    </location>
</feature>
<evidence type="ECO:0000256" key="1">
    <source>
        <dbReference type="SAM" id="MobiDB-lite"/>
    </source>
</evidence>
<feature type="compositionally biased region" description="Pro residues" evidence="1">
    <location>
        <begin position="145"/>
        <end position="159"/>
    </location>
</feature>
<dbReference type="Proteomes" id="UP000655208">
    <property type="component" value="Unassembled WGS sequence"/>
</dbReference>